<dbReference type="Proteomes" id="UP000297429">
    <property type="component" value="Unassembled WGS sequence"/>
</dbReference>
<reference evidence="2 3" key="1">
    <citation type="submission" date="2019-03" db="EMBL/GenBank/DDBJ databases">
        <authorList>
            <person name="He R.-H."/>
        </authorList>
    </citation>
    <scope>NUCLEOTIDE SEQUENCE [LARGE SCALE GENOMIC DNA]</scope>
    <source>
        <strain evidence="2 3">DSM 19624</strain>
    </source>
</reference>
<dbReference type="RefSeq" id="WP_121285593.1">
    <property type="nucleotide sequence ID" value="NZ_RCCK01000013.1"/>
</dbReference>
<keyword evidence="1" id="KW-0472">Membrane</keyword>
<proteinExistence type="predicted"/>
<evidence type="ECO:0000256" key="1">
    <source>
        <dbReference type="SAM" id="Phobius"/>
    </source>
</evidence>
<keyword evidence="3" id="KW-1185">Reference proteome</keyword>
<dbReference type="EMBL" id="SOPX01000001">
    <property type="protein sequence ID" value="TFB32693.1"/>
    <property type="molecule type" value="Genomic_DNA"/>
</dbReference>
<gene>
    <name evidence="2" type="ORF">E3V97_01255</name>
</gene>
<evidence type="ECO:0000313" key="3">
    <source>
        <dbReference type="Proteomes" id="UP000297429"/>
    </source>
</evidence>
<feature type="transmembrane region" description="Helical" evidence="1">
    <location>
        <begin position="39"/>
        <end position="61"/>
    </location>
</feature>
<name>A0ABY2HRW9_9SPHI</name>
<organism evidence="2 3">
    <name type="scientific">Pedobacter alluvionis</name>
    <dbReference type="NCBI Taxonomy" id="475253"/>
    <lineage>
        <taxon>Bacteria</taxon>
        <taxon>Pseudomonadati</taxon>
        <taxon>Bacteroidota</taxon>
        <taxon>Sphingobacteriia</taxon>
        <taxon>Sphingobacteriales</taxon>
        <taxon>Sphingobacteriaceae</taxon>
        <taxon>Pedobacter</taxon>
    </lineage>
</organism>
<evidence type="ECO:0000313" key="2">
    <source>
        <dbReference type="EMBL" id="TFB32693.1"/>
    </source>
</evidence>
<comment type="caution">
    <text evidence="2">The sequence shown here is derived from an EMBL/GenBank/DDBJ whole genome shotgun (WGS) entry which is preliminary data.</text>
</comment>
<sequence length="82" mass="8933">MSELGILSLIGTIYVYVKSIADSQTFATSFKNVAGIKINLWIVVVIVISVLIVTIGVLKRVNLPSRILRKKATQMGSLNLSD</sequence>
<keyword evidence="1" id="KW-1133">Transmembrane helix</keyword>
<accession>A0ABY2HRW9</accession>
<protein>
    <submittedName>
        <fullName evidence="2">Uncharacterized protein</fullName>
    </submittedName>
</protein>
<keyword evidence="1" id="KW-0812">Transmembrane</keyword>